<dbReference type="InterPro" id="IPR021747">
    <property type="entry name" value="DUF3313"/>
</dbReference>
<name>A0A9W6FRP5_9BACT</name>
<reference evidence="1" key="1">
    <citation type="submission" date="2022-12" db="EMBL/GenBank/DDBJ databases">
        <title>Reference genome sequencing for broad-spectrum identification of bacterial and archaeal isolates by mass spectrometry.</title>
        <authorList>
            <person name="Sekiguchi Y."/>
            <person name="Tourlousse D.M."/>
        </authorList>
    </citation>
    <scope>NUCLEOTIDE SEQUENCE</scope>
    <source>
        <strain evidence="1">ASRB1</strain>
    </source>
</reference>
<sequence>MKAKPSEGAGFVPVQEMTKREDLPFHKTWVKAGVDWKKYKTLYIKDVNTQYLLEAEWWQQSMRQDKMEADVQEIATYMKQQFETAFRNDPQNRFEVVESPAAGSLLLEMALTELVPSKPVLEALSIVAPYGSGIAVQAAAKESGAKGTVAFEAKIEDADTGEVLAMAADREQGKAAPINLRALTWYKEAEGIIDEWAAQFVQIANRRPGEIVKDSSPFTLKPW</sequence>
<dbReference type="RefSeq" id="WP_281792928.1">
    <property type="nucleotide sequence ID" value="NZ_BSDR01000001.1"/>
</dbReference>
<dbReference type="Pfam" id="PF11769">
    <property type="entry name" value="DUF3313"/>
    <property type="match status" value="1"/>
</dbReference>
<dbReference type="EMBL" id="BSDR01000001">
    <property type="protein sequence ID" value="GLI33752.1"/>
    <property type="molecule type" value="Genomic_DNA"/>
</dbReference>
<protein>
    <recommendedName>
        <fullName evidence="3">DUF3313 domain-containing protein</fullName>
    </recommendedName>
</protein>
<comment type="caution">
    <text evidence="1">The sequence shown here is derived from an EMBL/GenBank/DDBJ whole genome shotgun (WGS) entry which is preliminary data.</text>
</comment>
<evidence type="ECO:0000313" key="2">
    <source>
        <dbReference type="Proteomes" id="UP001144372"/>
    </source>
</evidence>
<dbReference type="AlphaFoldDB" id="A0A9W6FRP5"/>
<accession>A0A9W6FRP5</accession>
<keyword evidence="2" id="KW-1185">Reference proteome</keyword>
<organism evidence="1 2">
    <name type="scientific">Desulforhabdus amnigena</name>
    <dbReference type="NCBI Taxonomy" id="40218"/>
    <lineage>
        <taxon>Bacteria</taxon>
        <taxon>Pseudomonadati</taxon>
        <taxon>Thermodesulfobacteriota</taxon>
        <taxon>Syntrophobacteria</taxon>
        <taxon>Syntrophobacterales</taxon>
        <taxon>Syntrophobacteraceae</taxon>
        <taxon>Desulforhabdus</taxon>
    </lineage>
</organism>
<proteinExistence type="predicted"/>
<gene>
    <name evidence="1" type="ORF">DAMNIGENAA_11850</name>
</gene>
<evidence type="ECO:0008006" key="3">
    <source>
        <dbReference type="Google" id="ProtNLM"/>
    </source>
</evidence>
<dbReference type="Proteomes" id="UP001144372">
    <property type="component" value="Unassembled WGS sequence"/>
</dbReference>
<evidence type="ECO:0000313" key="1">
    <source>
        <dbReference type="EMBL" id="GLI33752.1"/>
    </source>
</evidence>